<keyword evidence="2" id="KW-1185">Reference proteome</keyword>
<sequence>MGENKSELIYKGNTFLENLIHLFKGYDIIVSSNDKDFKKIDKVRYTEDLYKNIGPISGILEILKASKYEYNFITGVDMQNINLDFVNYLKSYISSDYYIFSVKSNNNIHPIGAIYSKKMVPTLEKYIHDENYKLKELLKEPFSKIIDLKYSIFNDNILYNVNTKEEYYKLINNNIISICGRKNSGKTTFIEKLIYILKEKGYKVCAIKHDGHDFNIDNKTDTGKFFNAGADSVAIFSNRKYMMIENKKINIEFLLNRLKEFDLIVIEGLKDSDFDKYEIVRFKNSTEIITRKPLKGIVTDIEDFSNKYENVFKLSDIDNFANYIIEHYISPKQLV</sequence>
<gene>
    <name evidence="1" type="primary">mobB</name>
    <name evidence="1" type="ORF">JFY71_10530</name>
</gene>
<reference evidence="1 2" key="1">
    <citation type="journal article" date="2022" name="Int. J. Syst. Evol. Microbiol.">
        <title>Miniphocaeibacter halophilus sp. nov., an ammonium-tolerant acetate-producing bacterium isolated from a biogas system.</title>
        <authorList>
            <person name="Schnurer A."/>
            <person name="Singh A."/>
            <person name="Bi S."/>
            <person name="Qiao W."/>
            <person name="Westerholm M."/>
        </authorList>
    </citation>
    <scope>NUCLEOTIDE SEQUENCE [LARGE SCALE GENOMIC DNA]</scope>
    <source>
        <strain evidence="1 2">AMB_01</strain>
    </source>
</reference>
<name>A0AC61MTK3_9FIRM</name>
<dbReference type="EMBL" id="CP066744">
    <property type="protein sequence ID" value="QQK07711.1"/>
    <property type="molecule type" value="Genomic_DNA"/>
</dbReference>
<proteinExistence type="predicted"/>
<evidence type="ECO:0000313" key="1">
    <source>
        <dbReference type="EMBL" id="QQK07711.1"/>
    </source>
</evidence>
<evidence type="ECO:0000313" key="2">
    <source>
        <dbReference type="Proteomes" id="UP000595814"/>
    </source>
</evidence>
<accession>A0AC61MTK3</accession>
<dbReference type="Proteomes" id="UP000595814">
    <property type="component" value="Chromosome"/>
</dbReference>
<organism evidence="1 2">
    <name type="scientific">Miniphocaeibacter halophilus</name>
    <dbReference type="NCBI Taxonomy" id="2931922"/>
    <lineage>
        <taxon>Bacteria</taxon>
        <taxon>Bacillati</taxon>
        <taxon>Bacillota</taxon>
        <taxon>Tissierellia</taxon>
        <taxon>Tissierellales</taxon>
        <taxon>Peptoniphilaceae</taxon>
        <taxon>Miniphocaeibacter</taxon>
    </lineage>
</organism>
<protein>
    <submittedName>
        <fullName evidence="1">Molybdopterin-guanine dinucleotide biosynthesis protein B</fullName>
    </submittedName>
</protein>